<gene>
    <name evidence="6" type="ORF">F8566_02160</name>
</gene>
<feature type="signal peptide" evidence="4">
    <location>
        <begin position="1"/>
        <end position="35"/>
    </location>
</feature>
<evidence type="ECO:0000256" key="1">
    <source>
        <dbReference type="ARBA" id="ARBA00023295"/>
    </source>
</evidence>
<dbReference type="Gene3D" id="2.60.40.10">
    <property type="entry name" value="Immunoglobulins"/>
    <property type="match status" value="2"/>
</dbReference>
<evidence type="ECO:0000313" key="7">
    <source>
        <dbReference type="Proteomes" id="UP000468735"/>
    </source>
</evidence>
<organism evidence="6 7">
    <name type="scientific">Actinomadura rudentiformis</name>
    <dbReference type="NCBI Taxonomy" id="359158"/>
    <lineage>
        <taxon>Bacteria</taxon>
        <taxon>Bacillati</taxon>
        <taxon>Actinomycetota</taxon>
        <taxon>Actinomycetes</taxon>
        <taxon>Streptosporangiales</taxon>
        <taxon>Thermomonosporaceae</taxon>
        <taxon>Actinomadura</taxon>
    </lineage>
</organism>
<dbReference type="Pfam" id="PF16396">
    <property type="entry name" value="DUF5005"/>
    <property type="match status" value="1"/>
</dbReference>
<dbReference type="InterPro" id="IPR013783">
    <property type="entry name" value="Ig-like_fold"/>
</dbReference>
<dbReference type="RefSeq" id="WP_151557387.1">
    <property type="nucleotide sequence ID" value="NZ_WBMT01000001.1"/>
</dbReference>
<proteinExistence type="predicted"/>
<dbReference type="Proteomes" id="UP000468735">
    <property type="component" value="Unassembled WGS sequence"/>
</dbReference>
<feature type="chain" id="PRO_5026230499" evidence="4">
    <location>
        <begin position="36"/>
        <end position="619"/>
    </location>
</feature>
<keyword evidence="4" id="KW-0732">Signal</keyword>
<keyword evidence="2" id="KW-0624">Polysaccharide degradation</keyword>
<evidence type="ECO:0000256" key="4">
    <source>
        <dbReference type="SAM" id="SignalP"/>
    </source>
</evidence>
<feature type="region of interest" description="Disordered" evidence="3">
    <location>
        <begin position="600"/>
        <end position="619"/>
    </location>
</feature>
<dbReference type="OrthoDB" id="5482597at2"/>
<accession>A0A6H9Z850</accession>
<comment type="caution">
    <text evidence="6">The sequence shown here is derived from an EMBL/GenBank/DDBJ whole genome shotgun (WGS) entry which is preliminary data.</text>
</comment>
<dbReference type="AlphaFoldDB" id="A0A6H9Z850"/>
<dbReference type="SMART" id="SM00060">
    <property type="entry name" value="FN3"/>
    <property type="match status" value="2"/>
</dbReference>
<dbReference type="EMBL" id="WBMT01000001">
    <property type="protein sequence ID" value="KAB2352506.1"/>
    <property type="molecule type" value="Genomic_DNA"/>
</dbReference>
<evidence type="ECO:0000313" key="6">
    <source>
        <dbReference type="EMBL" id="KAB2352506.1"/>
    </source>
</evidence>
<dbReference type="GO" id="GO:0016798">
    <property type="term" value="F:hydrolase activity, acting on glycosyl bonds"/>
    <property type="evidence" value="ECO:0007669"/>
    <property type="project" value="UniProtKB-KW"/>
</dbReference>
<dbReference type="PROSITE" id="PS50853">
    <property type="entry name" value="FN3"/>
    <property type="match status" value="1"/>
</dbReference>
<sequence>MFGGVLIRGVRRGRRIGIVSALLAAGVLFGSPAEAAPPATAATAPPATAAAVPVTPYASLNNLFQNYGNSSGQWSGGDGTQSLKLPDGRVVWFFNDSYYGSVESNGTRRPFAAVMPRNMLVIQNGSTLTSVAGSGSDRTMVPPAAGGDWLWGGDNMLVGGTIYKFYQRFKSQPGGGAFGFYPTGVELVAMPVSTLTNPATFTKVSIPSPICDGSPNQGSRCYLWGTALYSTADHTYIYGTEGVVSGSDPQKYLHIARVPKGQFTAAWEYWTGSGWSSSQAASKRVLNGVAEGFSVTQHGGQYVLLTQGLEGALAGNMIAYHSGTPTGFTATERSVLHMTPETTTDWGDWTYEYRVVPHLSSGSTVVVSYNLNSQYQDGACLGRNYYTASVYRPRFIQFTLPSSPIGGSYIEPTKAPIGSPWTLNPPAYCANSSSPGPAPTAPTATATSGARITFAWTAPTPAGKYSYDVRWRDATAGAAWNEFPLFAPDSTSVPFNALTHGHRYEFQVRAVTWAGNYSSWTSVVSATAFLSRPTNMTAFRWSASECTAQWTDSQPDVLWRVYWRELPSGTLVRANLPTSQKTMTIMLLDPAKRYGISVAAENSHGEGPRSTEATCPTGR</sequence>
<keyword evidence="2" id="KW-0119">Carbohydrate metabolism</keyword>
<evidence type="ECO:0000256" key="3">
    <source>
        <dbReference type="SAM" id="MobiDB-lite"/>
    </source>
</evidence>
<keyword evidence="1" id="KW-0326">Glycosidase</keyword>
<dbReference type="GO" id="GO:0000272">
    <property type="term" value="P:polysaccharide catabolic process"/>
    <property type="evidence" value="ECO:0007669"/>
    <property type="project" value="UniProtKB-KW"/>
</dbReference>
<reference evidence="6 7" key="1">
    <citation type="submission" date="2019-09" db="EMBL/GenBank/DDBJ databases">
        <title>Actinomadura physcomitrii sp. nov., a novel actinomycete isolated from moss [Physcomitrium sphaericum (Ludw) Fuernr].</title>
        <authorList>
            <person name="Zhuang X."/>
            <person name="Liu C."/>
        </authorList>
    </citation>
    <scope>NUCLEOTIDE SEQUENCE [LARGE SCALE GENOMIC DNA]</scope>
    <source>
        <strain evidence="6 7">HMC1</strain>
    </source>
</reference>
<dbReference type="SUPFAM" id="SSF49265">
    <property type="entry name" value="Fibronectin type III"/>
    <property type="match status" value="1"/>
</dbReference>
<evidence type="ECO:0000259" key="5">
    <source>
        <dbReference type="PROSITE" id="PS50853"/>
    </source>
</evidence>
<protein>
    <submittedName>
        <fullName evidence="6">DUF5005 domain-containing protein</fullName>
    </submittedName>
</protein>
<dbReference type="CDD" id="cd00063">
    <property type="entry name" value="FN3"/>
    <property type="match status" value="2"/>
</dbReference>
<evidence type="ECO:0000256" key="2">
    <source>
        <dbReference type="ARBA" id="ARBA00023326"/>
    </source>
</evidence>
<keyword evidence="1" id="KW-0378">Hydrolase</keyword>
<dbReference type="InterPro" id="IPR003961">
    <property type="entry name" value="FN3_dom"/>
</dbReference>
<feature type="domain" description="Fibronectin type-III" evidence="5">
    <location>
        <begin position="438"/>
        <end position="534"/>
    </location>
</feature>
<name>A0A6H9Z850_9ACTN</name>
<dbReference type="InterPro" id="IPR036116">
    <property type="entry name" value="FN3_sf"/>
</dbReference>
<dbReference type="Pfam" id="PF00041">
    <property type="entry name" value="fn3"/>
    <property type="match status" value="2"/>
</dbReference>
<keyword evidence="7" id="KW-1185">Reference proteome</keyword>
<dbReference type="InterPro" id="IPR032169">
    <property type="entry name" value="DUF5005"/>
</dbReference>